<sequence>MEPITSWSSERVSEWLKGLEAPLQKYPFSEWRVSGMDLLQLTATELELLGVHKIGHQELILEAVEKLCALMYGLGGESLRSLTEKLRGVAHHLQRSIQGRWSLRSYDSHSATKLPSSELQEALDLITSAKGLFSLLNRYQFSQLSGFTASKNIITLCRDLGTTVQKCCAVLCCAV</sequence>
<dbReference type="AlphaFoldDB" id="A0ABD1KH48"/>
<dbReference type="Proteomes" id="UP001591681">
    <property type="component" value="Unassembled WGS sequence"/>
</dbReference>
<keyword evidence="4" id="KW-1185">Reference proteome</keyword>
<reference evidence="3 4" key="1">
    <citation type="submission" date="2024-09" db="EMBL/GenBank/DDBJ databases">
        <title>A chromosome-level genome assembly of Gray's grenadier anchovy, Coilia grayii.</title>
        <authorList>
            <person name="Fu Z."/>
        </authorList>
    </citation>
    <scope>NUCLEOTIDE SEQUENCE [LARGE SCALE GENOMIC DNA]</scope>
    <source>
        <strain evidence="3">G4</strain>
        <tissue evidence="3">Muscle</tissue>
    </source>
</reference>
<dbReference type="EMBL" id="JBHFQA010000005">
    <property type="protein sequence ID" value="KAL2098454.1"/>
    <property type="molecule type" value="Genomic_DNA"/>
</dbReference>
<dbReference type="InterPro" id="IPR001660">
    <property type="entry name" value="SAM"/>
</dbReference>
<comment type="caution">
    <text evidence="3">The sequence shown here is derived from an EMBL/GenBank/DDBJ whole genome shotgun (WGS) entry which is preliminary data.</text>
</comment>
<dbReference type="Gene3D" id="1.10.150.50">
    <property type="entry name" value="Transcription Factor, Ets-1"/>
    <property type="match status" value="1"/>
</dbReference>
<proteinExistence type="predicted"/>
<dbReference type="InterPro" id="IPR013761">
    <property type="entry name" value="SAM/pointed_sf"/>
</dbReference>
<evidence type="ECO:0000259" key="1">
    <source>
        <dbReference type="PROSITE" id="PS50105"/>
    </source>
</evidence>
<dbReference type="InterPro" id="IPR017874">
    <property type="entry name" value="CRIC_domain"/>
</dbReference>
<accession>A0ABD1KH48</accession>
<gene>
    <name evidence="3" type="ORF">ACEWY4_004934</name>
</gene>
<protein>
    <submittedName>
        <fullName evidence="3">Uncharacterized protein</fullName>
    </submittedName>
</protein>
<feature type="domain" description="SAM" evidence="1">
    <location>
        <begin position="7"/>
        <end position="70"/>
    </location>
</feature>
<feature type="domain" description="CRIC" evidence="2">
    <location>
        <begin position="78"/>
        <end position="171"/>
    </location>
</feature>
<dbReference type="PROSITE" id="PS50105">
    <property type="entry name" value="SAM_DOMAIN"/>
    <property type="match status" value="1"/>
</dbReference>
<name>A0ABD1KH48_9TELE</name>
<dbReference type="PANTHER" id="PTHR12844:SF10">
    <property type="entry name" value="CONNECTOR ENHANCER OF KINASE SUPPRESSOR OF RAS 1"/>
    <property type="match status" value="1"/>
</dbReference>
<dbReference type="Pfam" id="PF00536">
    <property type="entry name" value="SAM_1"/>
    <property type="match status" value="1"/>
</dbReference>
<dbReference type="SMART" id="SM00454">
    <property type="entry name" value="SAM"/>
    <property type="match status" value="1"/>
</dbReference>
<evidence type="ECO:0000259" key="2">
    <source>
        <dbReference type="PROSITE" id="PS51290"/>
    </source>
</evidence>
<evidence type="ECO:0000313" key="3">
    <source>
        <dbReference type="EMBL" id="KAL2098454.1"/>
    </source>
</evidence>
<dbReference type="PANTHER" id="PTHR12844">
    <property type="entry name" value="CONNECTOR ENCHANCER OF KINASE SUPPRESSOR OF RAS"/>
    <property type="match status" value="1"/>
</dbReference>
<dbReference type="SUPFAM" id="SSF47769">
    <property type="entry name" value="SAM/Pointed domain"/>
    <property type="match status" value="1"/>
</dbReference>
<organism evidence="3 4">
    <name type="scientific">Coilia grayii</name>
    <name type="common">Gray's grenadier anchovy</name>
    <dbReference type="NCBI Taxonomy" id="363190"/>
    <lineage>
        <taxon>Eukaryota</taxon>
        <taxon>Metazoa</taxon>
        <taxon>Chordata</taxon>
        <taxon>Craniata</taxon>
        <taxon>Vertebrata</taxon>
        <taxon>Euteleostomi</taxon>
        <taxon>Actinopterygii</taxon>
        <taxon>Neopterygii</taxon>
        <taxon>Teleostei</taxon>
        <taxon>Clupei</taxon>
        <taxon>Clupeiformes</taxon>
        <taxon>Clupeoidei</taxon>
        <taxon>Engraulidae</taxon>
        <taxon>Coilinae</taxon>
        <taxon>Coilia</taxon>
    </lineage>
</organism>
<dbReference type="InterPro" id="IPR051566">
    <property type="entry name" value="CNKSR"/>
</dbReference>
<dbReference type="PROSITE" id="PS51290">
    <property type="entry name" value="CRIC"/>
    <property type="match status" value="1"/>
</dbReference>
<dbReference type="Pfam" id="PF10534">
    <property type="entry name" value="CRIC_ras_sig"/>
    <property type="match status" value="1"/>
</dbReference>
<evidence type="ECO:0000313" key="4">
    <source>
        <dbReference type="Proteomes" id="UP001591681"/>
    </source>
</evidence>